<name>A0ABR6CNU5_9BACI</name>
<comment type="caution">
    <text evidence="2">The sequence shown here is derived from an EMBL/GenBank/DDBJ whole genome shotgun (WGS) entry which is preliminary data.</text>
</comment>
<feature type="transmembrane region" description="Helical" evidence="1">
    <location>
        <begin position="6"/>
        <end position="24"/>
    </location>
</feature>
<reference evidence="2 3" key="1">
    <citation type="submission" date="2020-08" db="EMBL/GenBank/DDBJ databases">
        <title>Genomic Encyclopedia of Type Strains, Phase IV (KMG-IV): sequencing the most valuable type-strain genomes for metagenomic binning, comparative biology and taxonomic classification.</title>
        <authorList>
            <person name="Goeker M."/>
        </authorList>
    </citation>
    <scope>NUCLEOTIDE SEQUENCE [LARGE SCALE GENOMIC DNA]</scope>
    <source>
        <strain evidence="2 3">DSM 105481</strain>
    </source>
</reference>
<evidence type="ECO:0000313" key="3">
    <source>
        <dbReference type="Proteomes" id="UP000626697"/>
    </source>
</evidence>
<protein>
    <recommendedName>
        <fullName evidence="4">DUF3899 domain-containing protein</fullName>
    </recommendedName>
</protein>
<dbReference type="EMBL" id="JACJHX010000004">
    <property type="protein sequence ID" value="MBA9026674.1"/>
    <property type="molecule type" value="Genomic_DNA"/>
</dbReference>
<evidence type="ECO:0000313" key="2">
    <source>
        <dbReference type="EMBL" id="MBA9026674.1"/>
    </source>
</evidence>
<feature type="transmembrane region" description="Helical" evidence="1">
    <location>
        <begin position="64"/>
        <end position="83"/>
    </location>
</feature>
<keyword evidence="1" id="KW-0812">Transmembrane</keyword>
<sequence length="84" mass="9547">MITFMIITVILVSILALVGTLLIGKGISTQLKDYEEKEDTIKNELKRSHEYETSSLRVNIKSLTWIYVGLALVSFVVCLGIYFY</sequence>
<accession>A0ABR6CNU5</accession>
<keyword evidence="1" id="KW-1133">Transmembrane helix</keyword>
<evidence type="ECO:0008006" key="4">
    <source>
        <dbReference type="Google" id="ProtNLM"/>
    </source>
</evidence>
<dbReference type="Proteomes" id="UP000626697">
    <property type="component" value="Unassembled WGS sequence"/>
</dbReference>
<organism evidence="2 3">
    <name type="scientific">Peribacillus huizhouensis</name>
    <dbReference type="NCBI Taxonomy" id="1501239"/>
    <lineage>
        <taxon>Bacteria</taxon>
        <taxon>Bacillati</taxon>
        <taxon>Bacillota</taxon>
        <taxon>Bacilli</taxon>
        <taxon>Bacillales</taxon>
        <taxon>Bacillaceae</taxon>
        <taxon>Peribacillus</taxon>
    </lineage>
</organism>
<keyword evidence="3" id="KW-1185">Reference proteome</keyword>
<evidence type="ECO:0000256" key="1">
    <source>
        <dbReference type="SAM" id="Phobius"/>
    </source>
</evidence>
<gene>
    <name evidence="2" type="ORF">HNP81_001959</name>
</gene>
<dbReference type="RefSeq" id="WP_182502453.1">
    <property type="nucleotide sequence ID" value="NZ_JACJHX010000004.1"/>
</dbReference>
<keyword evidence="1" id="KW-0472">Membrane</keyword>
<proteinExistence type="predicted"/>